<dbReference type="AlphaFoldDB" id="A0A919JZ65"/>
<evidence type="ECO:0000313" key="1">
    <source>
        <dbReference type="EMBL" id="GIE97408.1"/>
    </source>
</evidence>
<gene>
    <name evidence="1" type="ORF">Ari01nite_48730</name>
</gene>
<proteinExistence type="predicted"/>
<sequence length="70" mass="7579">MADAPVSTATINTTSALLRLMPTHCHQCPPMEIPCAMVIAMDIEFGPVPVRHETRRGEPVIDQILAGPDN</sequence>
<name>A0A919JZ65_9ACTN</name>
<protein>
    <submittedName>
        <fullName evidence="1">Uncharacterized protein</fullName>
    </submittedName>
</protein>
<keyword evidence="2" id="KW-1185">Reference proteome</keyword>
<dbReference type="Proteomes" id="UP000636960">
    <property type="component" value="Unassembled WGS sequence"/>
</dbReference>
<reference evidence="1" key="1">
    <citation type="submission" date="2021-01" db="EMBL/GenBank/DDBJ databases">
        <title>Whole genome shotgun sequence of Actinoplanes rishiriensis NBRC 108556.</title>
        <authorList>
            <person name="Komaki H."/>
            <person name="Tamura T."/>
        </authorList>
    </citation>
    <scope>NUCLEOTIDE SEQUENCE</scope>
    <source>
        <strain evidence="1">NBRC 108556</strain>
    </source>
</reference>
<dbReference type="EMBL" id="BOMV01000056">
    <property type="protein sequence ID" value="GIE97408.1"/>
    <property type="molecule type" value="Genomic_DNA"/>
</dbReference>
<accession>A0A919JZ65</accession>
<evidence type="ECO:0000313" key="2">
    <source>
        <dbReference type="Proteomes" id="UP000636960"/>
    </source>
</evidence>
<organism evidence="1 2">
    <name type="scientific">Paractinoplanes rishiriensis</name>
    <dbReference type="NCBI Taxonomy" id="1050105"/>
    <lineage>
        <taxon>Bacteria</taxon>
        <taxon>Bacillati</taxon>
        <taxon>Actinomycetota</taxon>
        <taxon>Actinomycetes</taxon>
        <taxon>Micromonosporales</taxon>
        <taxon>Micromonosporaceae</taxon>
        <taxon>Paractinoplanes</taxon>
    </lineage>
</organism>
<comment type="caution">
    <text evidence="1">The sequence shown here is derived from an EMBL/GenBank/DDBJ whole genome shotgun (WGS) entry which is preliminary data.</text>
</comment>